<keyword evidence="5 10" id="KW-0418">Kinase</keyword>
<dbReference type="EMBL" id="JACEZS010000001">
    <property type="protein sequence ID" value="MBA5603803.1"/>
    <property type="molecule type" value="Genomic_DNA"/>
</dbReference>
<evidence type="ECO:0000259" key="9">
    <source>
        <dbReference type="PROSITE" id="PS50109"/>
    </source>
</evidence>
<dbReference type="SMART" id="SM00387">
    <property type="entry name" value="HATPase_c"/>
    <property type="match status" value="1"/>
</dbReference>
<protein>
    <recommendedName>
        <fullName evidence="2">histidine kinase</fullName>
        <ecNumber evidence="2">2.7.13.3</ecNumber>
    </recommendedName>
</protein>
<organism evidence="10 11">
    <name type="scientific">Rugamonas fusca</name>
    <dbReference type="NCBI Taxonomy" id="2758568"/>
    <lineage>
        <taxon>Bacteria</taxon>
        <taxon>Pseudomonadati</taxon>
        <taxon>Pseudomonadota</taxon>
        <taxon>Betaproteobacteria</taxon>
        <taxon>Burkholderiales</taxon>
        <taxon>Oxalobacteraceae</taxon>
        <taxon>Telluria group</taxon>
        <taxon>Rugamonas</taxon>
    </lineage>
</organism>
<dbReference type="AlphaFoldDB" id="A0A7W2ED97"/>
<dbReference type="PROSITE" id="PS50109">
    <property type="entry name" value="HIS_KIN"/>
    <property type="match status" value="1"/>
</dbReference>
<evidence type="ECO:0000256" key="6">
    <source>
        <dbReference type="ARBA" id="ARBA00022840"/>
    </source>
</evidence>
<evidence type="ECO:0000256" key="4">
    <source>
        <dbReference type="ARBA" id="ARBA00022741"/>
    </source>
</evidence>
<dbReference type="Pfam" id="PF02518">
    <property type="entry name" value="HATPase_c"/>
    <property type="match status" value="1"/>
</dbReference>
<evidence type="ECO:0000256" key="2">
    <source>
        <dbReference type="ARBA" id="ARBA00012438"/>
    </source>
</evidence>
<dbReference type="SUPFAM" id="SSF55874">
    <property type="entry name" value="ATPase domain of HSP90 chaperone/DNA topoisomerase II/histidine kinase"/>
    <property type="match status" value="1"/>
</dbReference>
<dbReference type="InterPro" id="IPR050351">
    <property type="entry name" value="BphY/WalK/GraS-like"/>
</dbReference>
<dbReference type="Gene3D" id="3.30.565.10">
    <property type="entry name" value="Histidine kinase-like ATPase, C-terminal domain"/>
    <property type="match status" value="1"/>
</dbReference>
<dbReference type="PANTHER" id="PTHR42878">
    <property type="entry name" value="TWO-COMPONENT HISTIDINE KINASE"/>
    <property type="match status" value="1"/>
</dbReference>
<comment type="caution">
    <text evidence="10">The sequence shown here is derived from an EMBL/GenBank/DDBJ whole genome shotgun (WGS) entry which is preliminary data.</text>
</comment>
<keyword evidence="11" id="KW-1185">Reference proteome</keyword>
<dbReference type="InterPro" id="IPR036890">
    <property type="entry name" value="HATPase_C_sf"/>
</dbReference>
<keyword evidence="7" id="KW-0902">Two-component regulatory system</keyword>
<accession>A0A7W2ED97</accession>
<keyword evidence="4" id="KW-0547">Nucleotide-binding</keyword>
<evidence type="ECO:0000256" key="5">
    <source>
        <dbReference type="ARBA" id="ARBA00022777"/>
    </source>
</evidence>
<dbReference type="GO" id="GO:0030295">
    <property type="term" value="F:protein kinase activator activity"/>
    <property type="evidence" value="ECO:0007669"/>
    <property type="project" value="TreeGrafter"/>
</dbReference>
<dbReference type="GO" id="GO:0000156">
    <property type="term" value="F:phosphorelay response regulator activity"/>
    <property type="evidence" value="ECO:0007669"/>
    <property type="project" value="TreeGrafter"/>
</dbReference>
<dbReference type="GO" id="GO:0005524">
    <property type="term" value="F:ATP binding"/>
    <property type="evidence" value="ECO:0007669"/>
    <property type="project" value="UniProtKB-KW"/>
</dbReference>
<evidence type="ECO:0000313" key="10">
    <source>
        <dbReference type="EMBL" id="MBA5603803.1"/>
    </source>
</evidence>
<dbReference type="PANTHER" id="PTHR42878:SF7">
    <property type="entry name" value="SENSOR HISTIDINE KINASE GLRK"/>
    <property type="match status" value="1"/>
</dbReference>
<keyword evidence="3" id="KW-0808">Transferase</keyword>
<dbReference type="InterPro" id="IPR004358">
    <property type="entry name" value="Sig_transdc_His_kin-like_C"/>
</dbReference>
<dbReference type="EC" id="2.7.13.3" evidence="2"/>
<dbReference type="PRINTS" id="PR00344">
    <property type="entry name" value="BCTRLSENSOR"/>
</dbReference>
<dbReference type="GO" id="GO:0004673">
    <property type="term" value="F:protein histidine kinase activity"/>
    <property type="evidence" value="ECO:0007669"/>
    <property type="project" value="UniProtKB-EC"/>
</dbReference>
<feature type="domain" description="Histidine kinase" evidence="9">
    <location>
        <begin position="451"/>
        <end position="682"/>
    </location>
</feature>
<evidence type="ECO:0000256" key="3">
    <source>
        <dbReference type="ARBA" id="ARBA00022679"/>
    </source>
</evidence>
<sequence length="691" mass="75890">MAVSDTSADRAAQNDKAQGEALLREVRATLTGFELAHAPAALERLASLSLTAAQSLELQAFQILVRSLGEQARPDDLLMHAKRLQVQAQAENHPMAQAAAWRALQWIQGRMRLHHAALDSVARAGELYQRCGQEQLALQMQAIRCTVLFGSEMYLELRLSCAELLARPAELTAPVHNLLLNYAASAAYYLALEEDDAGKAAPYWRDCLAQRELALQVARRHQLHYQEGLALLNLAVVKATLGQAADCRDYLAQFHHSRGDAGVQPYWQLALRLCDVLLGCVEGVRADAWQALLAFDAELAQEPPHSTGSREIVAYAIRHYGRQWGYFEETLQACLRQVQVERRHKRELATALGGTINAVMERPQLLHQNAQLAQHGTSLEHSLQQRNAELTVALDKLRREVREREAAEAALRQARDELERQVRERTAALEQAMRSLMAQEKQLGLSRMVVGMAHELNTPVGNARMAASAIAAQAGELQHSLDDGTLRRSQLQALLAHLLQGGQLLDRAIVQINRLVERFKGLSSHPEQEPLCRFDLCELLRANATGWQPRLAAQGVTLAFTLPAHVWMSGYPGACGLIFQQLLDNSLFHGFPGGSGGAITIEVACQDQAVLVRWRDNGCGIAAEHLPKVFEPFFTTQLGSSGTGLGLASVHSLAVDLMQGKVEISSVPGAGTEIILRLPMDTTATMAPLPM</sequence>
<dbReference type="GO" id="GO:0007234">
    <property type="term" value="P:osmosensory signaling via phosphorelay pathway"/>
    <property type="evidence" value="ECO:0007669"/>
    <property type="project" value="TreeGrafter"/>
</dbReference>
<evidence type="ECO:0000256" key="1">
    <source>
        <dbReference type="ARBA" id="ARBA00000085"/>
    </source>
</evidence>
<dbReference type="InterPro" id="IPR005467">
    <property type="entry name" value="His_kinase_dom"/>
</dbReference>
<feature type="coiled-coil region" evidence="8">
    <location>
        <begin position="380"/>
        <end position="435"/>
    </location>
</feature>
<dbReference type="Proteomes" id="UP000566711">
    <property type="component" value="Unassembled WGS sequence"/>
</dbReference>
<keyword evidence="6" id="KW-0067">ATP-binding</keyword>
<evidence type="ECO:0000313" key="11">
    <source>
        <dbReference type="Proteomes" id="UP000566711"/>
    </source>
</evidence>
<gene>
    <name evidence="10" type="ORF">H3H36_00305</name>
</gene>
<dbReference type="Gene3D" id="1.10.287.130">
    <property type="match status" value="1"/>
</dbReference>
<name>A0A7W2ED97_9BURK</name>
<evidence type="ECO:0000256" key="8">
    <source>
        <dbReference type="SAM" id="Coils"/>
    </source>
</evidence>
<comment type="catalytic activity">
    <reaction evidence="1">
        <text>ATP + protein L-histidine = ADP + protein N-phospho-L-histidine.</text>
        <dbReference type="EC" id="2.7.13.3"/>
    </reaction>
</comment>
<reference evidence="10 11" key="1">
    <citation type="submission" date="2020-07" db="EMBL/GenBank/DDBJ databases">
        <title>Novel species isolated from subtropical streams in China.</title>
        <authorList>
            <person name="Lu H."/>
        </authorList>
    </citation>
    <scope>NUCLEOTIDE SEQUENCE [LARGE SCALE GENOMIC DNA]</scope>
    <source>
        <strain evidence="10 11">FT3S</strain>
    </source>
</reference>
<dbReference type="InterPro" id="IPR003594">
    <property type="entry name" value="HATPase_dom"/>
</dbReference>
<dbReference type="RefSeq" id="WP_182212988.1">
    <property type="nucleotide sequence ID" value="NZ_JACEZS010000001.1"/>
</dbReference>
<evidence type="ECO:0000256" key="7">
    <source>
        <dbReference type="ARBA" id="ARBA00023012"/>
    </source>
</evidence>
<keyword evidence="8" id="KW-0175">Coiled coil</keyword>
<proteinExistence type="predicted"/>